<dbReference type="PROSITE" id="PS01222">
    <property type="entry name" value="PMP22_2"/>
    <property type="match status" value="1"/>
</dbReference>
<dbReference type="PANTHER" id="PTHR10671">
    <property type="entry name" value="EPITHELIAL MEMBRANE PROTEIN-RELATED"/>
    <property type="match status" value="1"/>
</dbReference>
<dbReference type="AlphaFoldDB" id="A0A8C4QSR0"/>
<dbReference type="Proteomes" id="UP000694388">
    <property type="component" value="Unplaced"/>
</dbReference>
<sequence>MLILLIGIFILHIITLIFLFVSTISSTWWNSDDMTTDLWKRCNLHSLTKEWSCQNDMIQGEADWFQSVQALMILAVIFACISLILFIVQLYTLQKGGRFLITGVMHLLACLCVLIAAAVYSGHHPDGSPYDKGTYGHSYILAWLSFVLSFINGVIYVALRKRS</sequence>
<evidence type="ECO:0000256" key="1">
    <source>
        <dbReference type="ARBA" id="ARBA00004123"/>
    </source>
</evidence>
<evidence type="ECO:0000256" key="5">
    <source>
        <dbReference type="ARBA" id="ARBA00004653"/>
    </source>
</evidence>
<evidence type="ECO:0000256" key="3">
    <source>
        <dbReference type="ARBA" id="ARBA00004285"/>
    </source>
</evidence>
<evidence type="ECO:0000256" key="14">
    <source>
        <dbReference type="ARBA" id="ARBA00023136"/>
    </source>
</evidence>
<dbReference type="PRINTS" id="PR01453">
    <property type="entry name" value="EPMEMFAMILY"/>
</dbReference>
<reference evidence="18" key="2">
    <citation type="submission" date="2025-09" db="UniProtKB">
        <authorList>
            <consortium name="Ensembl"/>
        </authorList>
    </citation>
    <scope>IDENTIFICATION</scope>
</reference>
<evidence type="ECO:0000256" key="12">
    <source>
        <dbReference type="ARBA" id="ARBA00022989"/>
    </source>
</evidence>
<keyword evidence="9" id="KW-1003">Cell membrane</keyword>
<dbReference type="InterPro" id="IPR004031">
    <property type="entry name" value="PMP22/EMP/MP20/Claudin"/>
</dbReference>
<evidence type="ECO:0000256" key="16">
    <source>
        <dbReference type="ARBA" id="ARBA00023242"/>
    </source>
</evidence>
<dbReference type="GO" id="GO:0000139">
    <property type="term" value="C:Golgi membrane"/>
    <property type="evidence" value="ECO:0007669"/>
    <property type="project" value="UniProtKB-SubCell"/>
</dbReference>
<dbReference type="GO" id="GO:0048471">
    <property type="term" value="C:perinuclear region of cytoplasm"/>
    <property type="evidence" value="ECO:0007669"/>
    <property type="project" value="UniProtKB-SubCell"/>
</dbReference>
<dbReference type="GO" id="GO:0045121">
    <property type="term" value="C:membrane raft"/>
    <property type="evidence" value="ECO:0007669"/>
    <property type="project" value="UniProtKB-SubCell"/>
</dbReference>
<dbReference type="Gene3D" id="1.20.140.150">
    <property type="match status" value="1"/>
</dbReference>
<feature type="transmembrane region" description="Helical" evidence="17">
    <location>
        <begin position="140"/>
        <end position="159"/>
    </location>
</feature>
<keyword evidence="15" id="KW-0325">Glycoprotein</keyword>
<dbReference type="Pfam" id="PF00822">
    <property type="entry name" value="PMP22_Claudin"/>
    <property type="match status" value="1"/>
</dbReference>
<dbReference type="FunFam" id="1.20.140.150:FF:000026">
    <property type="entry name" value="Epithelial membrane protein 1"/>
    <property type="match status" value="1"/>
</dbReference>
<keyword evidence="10" id="KW-0963">Cytoplasm</keyword>
<evidence type="ECO:0000256" key="10">
    <source>
        <dbReference type="ARBA" id="ARBA00022490"/>
    </source>
</evidence>
<evidence type="ECO:0000256" key="8">
    <source>
        <dbReference type="ARBA" id="ARBA00013553"/>
    </source>
</evidence>
<dbReference type="GO" id="GO:0016324">
    <property type="term" value="C:apical plasma membrane"/>
    <property type="evidence" value="ECO:0007669"/>
    <property type="project" value="UniProtKB-SubCell"/>
</dbReference>
<reference evidence="18" key="1">
    <citation type="submission" date="2025-08" db="UniProtKB">
        <authorList>
            <consortium name="Ensembl"/>
        </authorList>
    </citation>
    <scope>IDENTIFICATION</scope>
</reference>
<evidence type="ECO:0000256" key="4">
    <source>
        <dbReference type="ARBA" id="ARBA00004556"/>
    </source>
</evidence>
<name>A0A8C4QSR0_EPTBU</name>
<dbReference type="GeneTree" id="ENSGT00950000182696"/>
<accession>A0A8C4QSR0</accession>
<comment type="similarity">
    <text evidence="6 17">Belongs to the PMP-22/EMP/MP20 family.</text>
</comment>
<evidence type="ECO:0000313" key="19">
    <source>
        <dbReference type="Proteomes" id="UP000694388"/>
    </source>
</evidence>
<organism evidence="18 19">
    <name type="scientific">Eptatretus burgeri</name>
    <name type="common">Inshore hagfish</name>
    <dbReference type="NCBI Taxonomy" id="7764"/>
    <lineage>
        <taxon>Eukaryota</taxon>
        <taxon>Metazoa</taxon>
        <taxon>Chordata</taxon>
        <taxon>Craniata</taxon>
        <taxon>Vertebrata</taxon>
        <taxon>Cyclostomata</taxon>
        <taxon>Myxini</taxon>
        <taxon>Myxiniformes</taxon>
        <taxon>Myxinidae</taxon>
        <taxon>Eptatretinae</taxon>
        <taxon>Eptatretus</taxon>
    </lineage>
</organism>
<keyword evidence="16" id="KW-0539">Nucleus</keyword>
<evidence type="ECO:0000256" key="9">
    <source>
        <dbReference type="ARBA" id="ARBA00022475"/>
    </source>
</evidence>
<evidence type="ECO:0000256" key="2">
    <source>
        <dbReference type="ARBA" id="ARBA00004221"/>
    </source>
</evidence>
<evidence type="ECO:0000313" key="18">
    <source>
        <dbReference type="Ensembl" id="ENSEBUP00000018911.1"/>
    </source>
</evidence>
<evidence type="ECO:0000256" key="11">
    <source>
        <dbReference type="ARBA" id="ARBA00022692"/>
    </source>
</evidence>
<dbReference type="InterPro" id="IPR004032">
    <property type="entry name" value="PMP22_EMP_MP20"/>
</dbReference>
<dbReference type="PROSITE" id="PS01221">
    <property type="entry name" value="PMP22_1"/>
    <property type="match status" value="1"/>
</dbReference>
<protein>
    <recommendedName>
        <fullName evidence="8">Epithelial membrane protein 1</fullName>
    </recommendedName>
    <alternativeName>
        <fullName evidence="7">Epithelial membrane protein 2</fullName>
    </alternativeName>
</protein>
<dbReference type="OMA" id="TWANSWA"/>
<evidence type="ECO:0000256" key="6">
    <source>
        <dbReference type="ARBA" id="ARBA00006864"/>
    </source>
</evidence>
<keyword evidence="14 17" id="KW-0472">Membrane</keyword>
<keyword evidence="13" id="KW-0333">Golgi apparatus</keyword>
<proteinExistence type="inferred from homology"/>
<keyword evidence="19" id="KW-1185">Reference proteome</keyword>
<comment type="subcellular location">
    <subcellularLocation>
        <location evidence="2">Apical cell membrane</location>
    </subcellularLocation>
    <subcellularLocation>
        <location evidence="4">Cytoplasm</location>
        <location evidence="4">Perinuclear region</location>
    </subcellularLocation>
    <subcellularLocation>
        <location evidence="5">Golgi apparatus membrane</location>
        <topology evidence="5">Multi-pass membrane protein</topology>
    </subcellularLocation>
    <subcellularLocation>
        <location evidence="3">Membrane raft</location>
    </subcellularLocation>
    <subcellularLocation>
        <location evidence="17">Membrane</location>
        <topology evidence="17">Multi-pass membrane protein</topology>
    </subcellularLocation>
    <subcellularLocation>
        <location evidence="1">Nucleus</location>
    </subcellularLocation>
</comment>
<feature type="transmembrane region" description="Helical" evidence="17">
    <location>
        <begin position="7"/>
        <end position="29"/>
    </location>
</feature>
<dbReference type="InterPro" id="IPR050579">
    <property type="entry name" value="PMP-22/EMP/MP20-like"/>
</dbReference>
<dbReference type="GO" id="GO:0005634">
    <property type="term" value="C:nucleus"/>
    <property type="evidence" value="ECO:0007669"/>
    <property type="project" value="UniProtKB-SubCell"/>
</dbReference>
<evidence type="ECO:0000256" key="15">
    <source>
        <dbReference type="ARBA" id="ARBA00023180"/>
    </source>
</evidence>
<evidence type="ECO:0000256" key="7">
    <source>
        <dbReference type="ARBA" id="ARBA00013552"/>
    </source>
</evidence>
<evidence type="ECO:0000256" key="13">
    <source>
        <dbReference type="ARBA" id="ARBA00023034"/>
    </source>
</evidence>
<evidence type="ECO:0000256" key="17">
    <source>
        <dbReference type="RuleBase" id="RU363088"/>
    </source>
</evidence>
<keyword evidence="11 17" id="KW-0812">Transmembrane</keyword>
<keyword evidence="12 17" id="KW-1133">Transmembrane helix</keyword>
<dbReference type="PANTHER" id="PTHR10671:SF32">
    <property type="entry name" value="EPITHELIAL MEMBRANE PROTEIN 2"/>
    <property type="match status" value="1"/>
</dbReference>
<feature type="transmembrane region" description="Helical" evidence="17">
    <location>
        <begin position="70"/>
        <end position="92"/>
    </location>
</feature>
<feature type="transmembrane region" description="Helical" evidence="17">
    <location>
        <begin position="99"/>
        <end position="120"/>
    </location>
</feature>
<dbReference type="Ensembl" id="ENSEBUT00000019488.1">
    <property type="protein sequence ID" value="ENSEBUP00000018911.1"/>
    <property type="gene ID" value="ENSEBUG00000011797.1"/>
</dbReference>